<dbReference type="AlphaFoldDB" id="A0A3M7RZ08"/>
<keyword evidence="1" id="KW-0472">Membrane</keyword>
<name>A0A3M7RZ08_BRAPC</name>
<comment type="caution">
    <text evidence="2">The sequence shown here is derived from an EMBL/GenBank/DDBJ whole genome shotgun (WGS) entry which is preliminary data.</text>
</comment>
<dbReference type="Proteomes" id="UP000276133">
    <property type="component" value="Unassembled WGS sequence"/>
</dbReference>
<accession>A0A3M7RZ08</accession>
<keyword evidence="1" id="KW-0812">Transmembrane</keyword>
<evidence type="ECO:0000313" key="3">
    <source>
        <dbReference type="Proteomes" id="UP000276133"/>
    </source>
</evidence>
<gene>
    <name evidence="2" type="ORF">BpHYR1_008303</name>
</gene>
<sequence length="88" mass="10668">MKLWSVSAQHLDLICLCVYLMAVWNRLRLMLNLLEKFKLFLKQIDKHQIKKSLNVVVYIFVENIRILSLLEMQYAYIFVKNLLPDFHR</sequence>
<reference evidence="2 3" key="1">
    <citation type="journal article" date="2018" name="Sci. Rep.">
        <title>Genomic signatures of local adaptation to the degree of environmental predictability in rotifers.</title>
        <authorList>
            <person name="Franch-Gras L."/>
            <person name="Hahn C."/>
            <person name="Garcia-Roger E.M."/>
            <person name="Carmona M.J."/>
            <person name="Serra M."/>
            <person name="Gomez A."/>
        </authorList>
    </citation>
    <scope>NUCLEOTIDE SEQUENCE [LARGE SCALE GENOMIC DNA]</scope>
    <source>
        <strain evidence="2">HYR1</strain>
    </source>
</reference>
<protein>
    <submittedName>
        <fullName evidence="2">Uncharacterized protein</fullName>
    </submittedName>
</protein>
<evidence type="ECO:0000256" key="1">
    <source>
        <dbReference type="SAM" id="Phobius"/>
    </source>
</evidence>
<organism evidence="2 3">
    <name type="scientific">Brachionus plicatilis</name>
    <name type="common">Marine rotifer</name>
    <name type="synonym">Brachionus muelleri</name>
    <dbReference type="NCBI Taxonomy" id="10195"/>
    <lineage>
        <taxon>Eukaryota</taxon>
        <taxon>Metazoa</taxon>
        <taxon>Spiralia</taxon>
        <taxon>Gnathifera</taxon>
        <taxon>Rotifera</taxon>
        <taxon>Eurotatoria</taxon>
        <taxon>Monogononta</taxon>
        <taxon>Pseudotrocha</taxon>
        <taxon>Ploima</taxon>
        <taxon>Brachionidae</taxon>
        <taxon>Brachionus</taxon>
    </lineage>
</organism>
<feature type="transmembrane region" description="Helical" evidence="1">
    <location>
        <begin position="6"/>
        <end position="24"/>
    </location>
</feature>
<keyword evidence="1" id="KW-1133">Transmembrane helix</keyword>
<dbReference type="EMBL" id="REGN01002354">
    <property type="protein sequence ID" value="RNA28679.1"/>
    <property type="molecule type" value="Genomic_DNA"/>
</dbReference>
<proteinExistence type="predicted"/>
<evidence type="ECO:0000313" key="2">
    <source>
        <dbReference type="EMBL" id="RNA28679.1"/>
    </source>
</evidence>
<keyword evidence="3" id="KW-1185">Reference proteome</keyword>